<dbReference type="SMART" id="SM00852">
    <property type="entry name" value="MoCF_biosynth"/>
    <property type="match status" value="1"/>
</dbReference>
<dbReference type="GO" id="GO:0005829">
    <property type="term" value="C:cytosol"/>
    <property type="evidence" value="ECO:0007669"/>
    <property type="project" value="TreeGrafter"/>
</dbReference>
<evidence type="ECO:0000259" key="12">
    <source>
        <dbReference type="SMART" id="SM00852"/>
    </source>
</evidence>
<dbReference type="SUPFAM" id="SSF53218">
    <property type="entry name" value="Molybdenum cofactor biosynthesis proteins"/>
    <property type="match status" value="1"/>
</dbReference>
<dbReference type="SUPFAM" id="SSF63867">
    <property type="entry name" value="MoeA C-terminal domain-like"/>
    <property type="match status" value="1"/>
</dbReference>
<comment type="cofactor">
    <cofactor evidence="1 11">
        <name>Mg(2+)</name>
        <dbReference type="ChEBI" id="CHEBI:18420"/>
    </cofactor>
</comment>
<dbReference type="InterPro" id="IPR005110">
    <property type="entry name" value="MoeA_linker/N"/>
</dbReference>
<dbReference type="Pfam" id="PF00994">
    <property type="entry name" value="MoCF_biosynth"/>
    <property type="match status" value="1"/>
</dbReference>
<dbReference type="InterPro" id="IPR001453">
    <property type="entry name" value="MoaB/Mog_dom"/>
</dbReference>
<keyword evidence="5 11" id="KW-0500">Molybdenum</keyword>
<dbReference type="Pfam" id="PF03454">
    <property type="entry name" value="MoeA_C"/>
    <property type="match status" value="1"/>
</dbReference>
<dbReference type="KEGG" id="mpro:BJP34_28285"/>
<reference evidence="14" key="1">
    <citation type="submission" date="2016-10" db="EMBL/GenBank/DDBJ databases">
        <title>Comparative genomics uncovers the prolific and rare metabolic potential of the cyanobacterial genus Moorea.</title>
        <authorList>
            <person name="Leao T."/>
            <person name="Castelao G."/>
            <person name="Korobeynikov A."/>
            <person name="Monroe E.A."/>
            <person name="Podell S."/>
            <person name="Glukhov E."/>
            <person name="Allen E."/>
            <person name="Gerwick W.H."/>
            <person name="Gerwick L."/>
        </authorList>
    </citation>
    <scope>NUCLEOTIDE SEQUENCE [LARGE SCALE GENOMIC DNA]</scope>
    <source>
        <strain evidence="14">PAL-8-15-08-1</strain>
    </source>
</reference>
<gene>
    <name evidence="13" type="ORF">BJP34_28285</name>
</gene>
<comment type="pathway">
    <text evidence="3 11">Cofactor biosynthesis; molybdopterin biosynthesis.</text>
</comment>
<dbReference type="RefSeq" id="WP_070395216.1">
    <property type="nucleotide sequence ID" value="NZ_CP017599.1"/>
</dbReference>
<evidence type="ECO:0000256" key="3">
    <source>
        <dbReference type="ARBA" id="ARBA00005046"/>
    </source>
</evidence>
<evidence type="ECO:0000256" key="8">
    <source>
        <dbReference type="ARBA" id="ARBA00022842"/>
    </source>
</evidence>
<evidence type="ECO:0000256" key="9">
    <source>
        <dbReference type="ARBA" id="ARBA00023150"/>
    </source>
</evidence>
<dbReference type="SUPFAM" id="SSF63882">
    <property type="entry name" value="MoeA N-terminal region -like"/>
    <property type="match status" value="1"/>
</dbReference>
<organism evidence="13 14">
    <name type="scientific">Moorena producens PAL-8-15-08-1</name>
    <dbReference type="NCBI Taxonomy" id="1458985"/>
    <lineage>
        <taxon>Bacteria</taxon>
        <taxon>Bacillati</taxon>
        <taxon>Cyanobacteriota</taxon>
        <taxon>Cyanophyceae</taxon>
        <taxon>Coleofasciculales</taxon>
        <taxon>Coleofasciculaceae</taxon>
        <taxon>Moorena</taxon>
    </lineage>
</organism>
<dbReference type="Gene3D" id="3.90.105.10">
    <property type="entry name" value="Molybdopterin biosynthesis moea protein, domain 2"/>
    <property type="match status" value="1"/>
</dbReference>
<dbReference type="FunFam" id="3.40.980.10:FF:000004">
    <property type="entry name" value="Molybdopterin molybdenumtransferase"/>
    <property type="match status" value="1"/>
</dbReference>
<dbReference type="EC" id="2.10.1.1" evidence="11"/>
<evidence type="ECO:0000256" key="5">
    <source>
        <dbReference type="ARBA" id="ARBA00022505"/>
    </source>
</evidence>
<proteinExistence type="inferred from homology"/>
<evidence type="ECO:0000256" key="10">
    <source>
        <dbReference type="ARBA" id="ARBA00047317"/>
    </source>
</evidence>
<dbReference type="PANTHER" id="PTHR10192:SF5">
    <property type="entry name" value="GEPHYRIN"/>
    <property type="match status" value="1"/>
</dbReference>
<keyword evidence="8 11" id="KW-0460">Magnesium</keyword>
<dbReference type="Gene3D" id="3.40.980.10">
    <property type="entry name" value="MoaB/Mog-like domain"/>
    <property type="match status" value="1"/>
</dbReference>
<dbReference type="GO" id="GO:0046872">
    <property type="term" value="F:metal ion binding"/>
    <property type="evidence" value="ECO:0007669"/>
    <property type="project" value="UniProtKB-UniRule"/>
</dbReference>
<evidence type="ECO:0000256" key="2">
    <source>
        <dbReference type="ARBA" id="ARBA00002901"/>
    </source>
</evidence>
<evidence type="ECO:0000256" key="7">
    <source>
        <dbReference type="ARBA" id="ARBA00022723"/>
    </source>
</evidence>
<dbReference type="InterPro" id="IPR036135">
    <property type="entry name" value="MoeA_linker/N_sf"/>
</dbReference>
<dbReference type="GO" id="GO:0061599">
    <property type="term" value="F:molybdopterin molybdotransferase activity"/>
    <property type="evidence" value="ECO:0007669"/>
    <property type="project" value="UniProtKB-UniRule"/>
</dbReference>
<comment type="similarity">
    <text evidence="4 11">Belongs to the MoeA family.</text>
</comment>
<dbReference type="Gene3D" id="2.170.190.11">
    <property type="entry name" value="Molybdopterin biosynthesis moea protein, domain 3"/>
    <property type="match status" value="1"/>
</dbReference>
<evidence type="ECO:0000256" key="1">
    <source>
        <dbReference type="ARBA" id="ARBA00001946"/>
    </source>
</evidence>
<evidence type="ECO:0000256" key="11">
    <source>
        <dbReference type="RuleBase" id="RU365090"/>
    </source>
</evidence>
<keyword evidence="9 11" id="KW-0501">Molybdenum cofactor biosynthesis</keyword>
<dbReference type="AlphaFoldDB" id="A0A1D8TYU6"/>
<accession>A0A1D8TYU6</accession>
<dbReference type="GO" id="GO:0006777">
    <property type="term" value="P:Mo-molybdopterin cofactor biosynthetic process"/>
    <property type="evidence" value="ECO:0007669"/>
    <property type="project" value="UniProtKB-UniRule"/>
</dbReference>
<dbReference type="InterPro" id="IPR038987">
    <property type="entry name" value="MoeA-like"/>
</dbReference>
<name>A0A1D8TYU6_9CYAN</name>
<dbReference type="NCBIfam" id="TIGR00177">
    <property type="entry name" value="molyb_syn"/>
    <property type="match status" value="1"/>
</dbReference>
<dbReference type="CDD" id="cd00887">
    <property type="entry name" value="MoeA"/>
    <property type="match status" value="1"/>
</dbReference>
<dbReference type="InterPro" id="IPR005111">
    <property type="entry name" value="MoeA_C_domain_IV"/>
</dbReference>
<dbReference type="OrthoDB" id="9804758at2"/>
<dbReference type="EMBL" id="CP017599">
    <property type="protein sequence ID" value="AOX02818.1"/>
    <property type="molecule type" value="Genomic_DNA"/>
</dbReference>
<evidence type="ECO:0000256" key="4">
    <source>
        <dbReference type="ARBA" id="ARBA00010763"/>
    </source>
</evidence>
<evidence type="ECO:0000256" key="6">
    <source>
        <dbReference type="ARBA" id="ARBA00022679"/>
    </source>
</evidence>
<keyword evidence="6 11" id="KW-0808">Transferase</keyword>
<dbReference type="InterPro" id="IPR036425">
    <property type="entry name" value="MoaB/Mog-like_dom_sf"/>
</dbReference>
<dbReference type="STRING" id="1458985.BJP34_28285"/>
<comment type="function">
    <text evidence="2 11">Catalyzes the insertion of molybdate into adenylated molybdopterin with the concomitant release of AMP.</text>
</comment>
<dbReference type="PROSITE" id="PS01079">
    <property type="entry name" value="MOCF_BIOSYNTHESIS_2"/>
    <property type="match status" value="1"/>
</dbReference>
<dbReference type="Pfam" id="PF03453">
    <property type="entry name" value="MoeA_N"/>
    <property type="match status" value="1"/>
</dbReference>
<feature type="domain" description="MoaB/Mog" evidence="12">
    <location>
        <begin position="183"/>
        <end position="342"/>
    </location>
</feature>
<keyword evidence="7 11" id="KW-0479">Metal-binding</keyword>
<dbReference type="Proteomes" id="UP000177870">
    <property type="component" value="Chromosome"/>
</dbReference>
<evidence type="ECO:0000313" key="13">
    <source>
        <dbReference type="EMBL" id="AOX02818.1"/>
    </source>
</evidence>
<comment type="catalytic activity">
    <reaction evidence="10">
        <text>adenylyl-molybdopterin + molybdate = Mo-molybdopterin + AMP + H(+)</text>
        <dbReference type="Rhea" id="RHEA:35047"/>
        <dbReference type="ChEBI" id="CHEBI:15378"/>
        <dbReference type="ChEBI" id="CHEBI:36264"/>
        <dbReference type="ChEBI" id="CHEBI:62727"/>
        <dbReference type="ChEBI" id="CHEBI:71302"/>
        <dbReference type="ChEBI" id="CHEBI:456215"/>
        <dbReference type="EC" id="2.10.1.1"/>
    </reaction>
</comment>
<dbReference type="Gene3D" id="2.40.340.10">
    <property type="entry name" value="MoeA, C-terminal, domain IV"/>
    <property type="match status" value="1"/>
</dbReference>
<evidence type="ECO:0000313" key="14">
    <source>
        <dbReference type="Proteomes" id="UP000177870"/>
    </source>
</evidence>
<dbReference type="UniPathway" id="UPA00344"/>
<dbReference type="PANTHER" id="PTHR10192">
    <property type="entry name" value="MOLYBDOPTERIN BIOSYNTHESIS PROTEIN"/>
    <property type="match status" value="1"/>
</dbReference>
<dbReference type="InterPro" id="IPR008284">
    <property type="entry name" value="MoCF_biosynth_CS"/>
</dbReference>
<protein>
    <recommendedName>
        <fullName evidence="11">Molybdopterin molybdenumtransferase</fullName>
        <ecNumber evidence="11">2.10.1.1</ecNumber>
    </recommendedName>
</protein>
<dbReference type="NCBIfam" id="NF045515">
    <property type="entry name" value="Glp_gephyrin"/>
    <property type="match status" value="1"/>
</dbReference>
<dbReference type="InterPro" id="IPR036688">
    <property type="entry name" value="MoeA_C_domain_IV_sf"/>
</dbReference>
<sequence length="446" mass="47594">MLAVQEAESIILNLVQPFDPRLETQVVELSAATNRILAATVTSNLDFPHWDNSAMDGYAVRYSDVQSCNREQPVVLTIVEEIPAGYQPQCEVKPGQASRIFTGGCMPKGADTVVIQENTKLQDNQVVILEAPQPQAFVRHRASFYQAQTSLMKPGIRLGAPEIAVLAAAQCNQLTVYRRPRVAIFSTGNELVTPDQPLKPGQIVDSNQYALATFVSLLGGVPIPMGIVRDQPDDLKNAIANAISEADMVLSTGGVSVGDYDYVDQILAQLGAQIHIHSVAVKPGKPLTVATFTSPLPNSPEESDLSITPSCSKRPVLYFGLPGNPVSALVSCWRFVKPALLKLSGLPEEVSKPVFVKAIASNDLHAGGSRETYLWGQLCLDAAGTHKFHLASGSHSSGNLINLAYTNGLAVVPIGKTLIRAGESVLVLQVGEGVTNPHGAYAGGFQ</sequence>